<reference evidence="1" key="2">
    <citation type="journal article" date="2015" name="Fish Shellfish Immunol.">
        <title>Early steps in the European eel (Anguilla anguilla)-Vibrio vulnificus interaction in the gills: Role of the RtxA13 toxin.</title>
        <authorList>
            <person name="Callol A."/>
            <person name="Pajuelo D."/>
            <person name="Ebbesson L."/>
            <person name="Teles M."/>
            <person name="MacKenzie S."/>
            <person name="Amaro C."/>
        </authorList>
    </citation>
    <scope>NUCLEOTIDE SEQUENCE</scope>
</reference>
<dbReference type="AlphaFoldDB" id="A0A0E9VXS7"/>
<protein>
    <submittedName>
        <fullName evidence="1">Uncharacterized protein</fullName>
    </submittedName>
</protein>
<organism evidence="1">
    <name type="scientific">Anguilla anguilla</name>
    <name type="common">European freshwater eel</name>
    <name type="synonym">Muraena anguilla</name>
    <dbReference type="NCBI Taxonomy" id="7936"/>
    <lineage>
        <taxon>Eukaryota</taxon>
        <taxon>Metazoa</taxon>
        <taxon>Chordata</taxon>
        <taxon>Craniata</taxon>
        <taxon>Vertebrata</taxon>
        <taxon>Euteleostomi</taxon>
        <taxon>Actinopterygii</taxon>
        <taxon>Neopterygii</taxon>
        <taxon>Teleostei</taxon>
        <taxon>Anguilliformes</taxon>
        <taxon>Anguillidae</taxon>
        <taxon>Anguilla</taxon>
    </lineage>
</organism>
<proteinExistence type="predicted"/>
<sequence length="47" mass="5567">MTQCSVLLHSKVSKFVFFSLQRYFSCLFPFIPFFHIQTNVSLFSSQK</sequence>
<evidence type="ECO:0000313" key="1">
    <source>
        <dbReference type="EMBL" id="JAH82125.1"/>
    </source>
</evidence>
<reference evidence="1" key="1">
    <citation type="submission" date="2014-11" db="EMBL/GenBank/DDBJ databases">
        <authorList>
            <person name="Amaro Gonzalez C."/>
        </authorList>
    </citation>
    <scope>NUCLEOTIDE SEQUENCE</scope>
</reference>
<accession>A0A0E9VXS7</accession>
<dbReference type="EMBL" id="GBXM01026452">
    <property type="protein sequence ID" value="JAH82125.1"/>
    <property type="molecule type" value="Transcribed_RNA"/>
</dbReference>
<name>A0A0E9VXS7_ANGAN</name>